<dbReference type="EMBL" id="JH431312">
    <property type="status" value="NOT_ANNOTATED_CDS"/>
    <property type="molecule type" value="Genomic_DNA"/>
</dbReference>
<feature type="domain" description="SANT" evidence="12">
    <location>
        <begin position="408"/>
        <end position="459"/>
    </location>
</feature>
<dbReference type="InterPro" id="IPR051066">
    <property type="entry name" value="Trans_reg/Corepressor"/>
</dbReference>
<accession>T1IQN0</accession>
<dbReference type="FunFam" id="1.10.10.60:FF:000033">
    <property type="entry name" value="REST corepressor 3"/>
    <property type="match status" value="1"/>
</dbReference>
<dbReference type="OMA" id="NCGIACH"/>
<keyword evidence="14" id="KW-1185">Reference proteome</keyword>
<dbReference type="FunFam" id="4.10.1240.50:FF:000002">
    <property type="entry name" value="REST corepressor isoform X1"/>
    <property type="match status" value="1"/>
</dbReference>
<evidence type="ECO:0000256" key="1">
    <source>
        <dbReference type="ARBA" id="ARBA00004123"/>
    </source>
</evidence>
<keyword evidence="6" id="KW-0804">Transcription</keyword>
<evidence type="ECO:0000256" key="3">
    <source>
        <dbReference type="ARBA" id="ARBA00022737"/>
    </source>
</evidence>
<keyword evidence="7" id="KW-0539">Nucleus</keyword>
<dbReference type="SMART" id="SM01189">
    <property type="entry name" value="ELM2"/>
    <property type="match status" value="1"/>
</dbReference>
<evidence type="ECO:0000256" key="7">
    <source>
        <dbReference type="ARBA" id="ARBA00023242"/>
    </source>
</evidence>
<dbReference type="Pfam" id="PF20878">
    <property type="entry name" value="REST_helical"/>
    <property type="match status" value="1"/>
</dbReference>
<dbReference type="Gene3D" id="1.20.58.1880">
    <property type="match status" value="1"/>
</dbReference>
<feature type="compositionally biased region" description="Low complexity" evidence="10">
    <location>
        <begin position="535"/>
        <end position="544"/>
    </location>
</feature>
<feature type="domain" description="SANT" evidence="12">
    <location>
        <begin position="173"/>
        <end position="224"/>
    </location>
</feature>
<evidence type="ECO:0008006" key="15">
    <source>
        <dbReference type="Google" id="ProtNLM"/>
    </source>
</evidence>
<feature type="compositionally biased region" description="Low complexity" evidence="10">
    <location>
        <begin position="487"/>
        <end position="506"/>
    </location>
</feature>
<evidence type="ECO:0000313" key="14">
    <source>
        <dbReference type="Proteomes" id="UP000014500"/>
    </source>
</evidence>
<dbReference type="PANTHER" id="PTHR16089:SF28">
    <property type="entry name" value="REST COREPRESSOR"/>
    <property type="match status" value="1"/>
</dbReference>
<feature type="region of interest" description="Disordered" evidence="10">
    <location>
        <begin position="228"/>
        <end position="276"/>
    </location>
</feature>
<evidence type="ECO:0000256" key="2">
    <source>
        <dbReference type="ARBA" id="ARBA00022491"/>
    </source>
</evidence>
<dbReference type="InterPro" id="IPR049048">
    <property type="entry name" value="REST_helical"/>
</dbReference>
<keyword evidence="4" id="KW-0805">Transcription regulation</keyword>
<dbReference type="Proteomes" id="UP000014500">
    <property type="component" value="Unassembled WGS sequence"/>
</dbReference>
<organism evidence="13 14">
    <name type="scientific">Strigamia maritima</name>
    <name type="common">European centipede</name>
    <name type="synonym">Geophilus maritimus</name>
    <dbReference type="NCBI Taxonomy" id="126957"/>
    <lineage>
        <taxon>Eukaryota</taxon>
        <taxon>Metazoa</taxon>
        <taxon>Ecdysozoa</taxon>
        <taxon>Arthropoda</taxon>
        <taxon>Myriapoda</taxon>
        <taxon>Chilopoda</taxon>
        <taxon>Pleurostigmophora</taxon>
        <taxon>Geophilomorpha</taxon>
        <taxon>Linotaeniidae</taxon>
        <taxon>Strigamia</taxon>
    </lineage>
</organism>
<dbReference type="SUPFAM" id="SSF46689">
    <property type="entry name" value="Homeodomain-like"/>
    <property type="match status" value="2"/>
</dbReference>
<dbReference type="EnsemblMetazoa" id="SMAR003351-RA">
    <property type="protein sequence ID" value="SMAR003351-PA"/>
    <property type="gene ID" value="SMAR003351"/>
</dbReference>
<feature type="domain" description="ELM2" evidence="11">
    <location>
        <begin position="87"/>
        <end position="172"/>
    </location>
</feature>
<sequence>MNKKINLIKLLCSRGLIQSRIDIIKLETHLQCRARHWRKVRIGRRRMVLAEKNHEETRNGRRSRVTSPNGHLSDDGSATDDSERDDNGMRVGADFQAAIPELVANSENYADYSPERALLVWLPSGEIPETKLDEFVTIAKEKFGYNAEQALGMLFWHKHDLEKAIADLPNFTPFPDDWSVEDKVLFEQAFQFHGKSFHRIRQMLPDKTIASLVKYYYSWKKTRSRTSLMDRQARKLATQREEGSEVGSEVGSNSESDFEDNKGENKSENNSGGTKSNCSNCNLSVSHTHSTPKGNLCNICYQYWRLGRTGMARPASGQTKNIDSKHDHRYNSIKSKRKPPRGMYLSYDDLLTVATGPPGQGDAILKAMDSEIVSLKRQVQNSKQIISALKHKTSGGIEDYRPPEANTRIVARWTNEELLLAVQGVRKYGKDFKAIAEVIGNKTEGHIRSFFVNYRRRYNLDAVLEEYEAENGPIPEEDKEEKMEVDSNSSKSNSTTPTPPVLVTSSGSAPPPPLLKPVQTSNINSKPPPLQQSARIPITRTTPQQQPPPLIRPNAVPIMAPKSQPPQLTSRNS</sequence>
<evidence type="ECO:0000256" key="10">
    <source>
        <dbReference type="SAM" id="MobiDB-lite"/>
    </source>
</evidence>
<evidence type="ECO:0000256" key="6">
    <source>
        <dbReference type="ARBA" id="ARBA00023163"/>
    </source>
</evidence>
<dbReference type="PhylomeDB" id="T1IQN0"/>
<keyword evidence="3" id="KW-0677">Repeat</keyword>
<dbReference type="GO" id="GO:0006357">
    <property type="term" value="P:regulation of transcription by RNA polymerase II"/>
    <property type="evidence" value="ECO:0007669"/>
    <property type="project" value="TreeGrafter"/>
</dbReference>
<evidence type="ECO:0000256" key="8">
    <source>
        <dbReference type="ARBA" id="ARBA00038011"/>
    </source>
</evidence>
<dbReference type="GO" id="GO:0003714">
    <property type="term" value="F:transcription corepressor activity"/>
    <property type="evidence" value="ECO:0007669"/>
    <property type="project" value="TreeGrafter"/>
</dbReference>
<dbReference type="GO" id="GO:0000118">
    <property type="term" value="C:histone deacetylase complex"/>
    <property type="evidence" value="ECO:0007669"/>
    <property type="project" value="TreeGrafter"/>
</dbReference>
<dbReference type="InterPro" id="IPR000949">
    <property type="entry name" value="ELM2_dom"/>
</dbReference>
<evidence type="ECO:0000313" key="13">
    <source>
        <dbReference type="EnsemblMetazoa" id="SMAR003351-PA"/>
    </source>
</evidence>
<dbReference type="PANTHER" id="PTHR16089">
    <property type="entry name" value="REST COREPRESSOR COREST PROTEIN-RELATED"/>
    <property type="match status" value="1"/>
</dbReference>
<evidence type="ECO:0000256" key="4">
    <source>
        <dbReference type="ARBA" id="ARBA00023015"/>
    </source>
</evidence>
<evidence type="ECO:0000256" key="5">
    <source>
        <dbReference type="ARBA" id="ARBA00023054"/>
    </source>
</evidence>
<dbReference type="Pfam" id="PF00249">
    <property type="entry name" value="Myb_DNA-binding"/>
    <property type="match status" value="2"/>
</dbReference>
<dbReference type="FunFam" id="1.20.58.1880:FF:000001">
    <property type="entry name" value="REST corepressor 1"/>
    <property type="match status" value="1"/>
</dbReference>
<feature type="region of interest" description="Disordered" evidence="10">
    <location>
        <begin position="52"/>
        <end position="87"/>
    </location>
</feature>
<proteinExistence type="inferred from homology"/>
<protein>
    <recommendedName>
        <fullName evidence="15">REST corepressor</fullName>
    </recommendedName>
</protein>
<evidence type="ECO:0000259" key="11">
    <source>
        <dbReference type="PROSITE" id="PS51156"/>
    </source>
</evidence>
<dbReference type="SMART" id="SM00717">
    <property type="entry name" value="SANT"/>
    <property type="match status" value="2"/>
</dbReference>
<feature type="compositionally biased region" description="Acidic residues" evidence="10">
    <location>
        <begin position="469"/>
        <end position="479"/>
    </location>
</feature>
<dbReference type="GO" id="GO:0005667">
    <property type="term" value="C:transcription regulator complex"/>
    <property type="evidence" value="ECO:0007669"/>
    <property type="project" value="TreeGrafter"/>
</dbReference>
<dbReference type="STRING" id="126957.T1IQN0"/>
<feature type="compositionally biased region" description="Low complexity" evidence="10">
    <location>
        <begin position="245"/>
        <end position="255"/>
    </location>
</feature>
<name>T1IQN0_STRMM</name>
<dbReference type="InterPro" id="IPR009057">
    <property type="entry name" value="Homeodomain-like_sf"/>
</dbReference>
<dbReference type="AlphaFoldDB" id="T1IQN0"/>
<evidence type="ECO:0000259" key="12">
    <source>
        <dbReference type="PROSITE" id="PS51293"/>
    </source>
</evidence>
<dbReference type="PROSITE" id="PS51156">
    <property type="entry name" value="ELM2"/>
    <property type="match status" value="1"/>
</dbReference>
<keyword evidence="5 9" id="KW-0175">Coiled coil</keyword>
<feature type="coiled-coil region" evidence="9">
    <location>
        <begin position="365"/>
        <end position="392"/>
    </location>
</feature>
<evidence type="ECO:0000256" key="9">
    <source>
        <dbReference type="SAM" id="Coils"/>
    </source>
</evidence>
<comment type="similarity">
    <text evidence="8">Belongs to the CoREST family.</text>
</comment>
<reference evidence="14" key="1">
    <citation type="submission" date="2011-05" db="EMBL/GenBank/DDBJ databases">
        <authorList>
            <person name="Richards S.R."/>
            <person name="Qu J."/>
            <person name="Jiang H."/>
            <person name="Jhangiani S.N."/>
            <person name="Agravi P."/>
            <person name="Goodspeed R."/>
            <person name="Gross S."/>
            <person name="Mandapat C."/>
            <person name="Jackson L."/>
            <person name="Mathew T."/>
            <person name="Pu L."/>
            <person name="Thornton R."/>
            <person name="Saada N."/>
            <person name="Wilczek-Boney K.B."/>
            <person name="Lee S."/>
            <person name="Kovar C."/>
            <person name="Wu Y."/>
            <person name="Scherer S.E."/>
            <person name="Worley K.C."/>
            <person name="Muzny D.M."/>
            <person name="Gibbs R."/>
        </authorList>
    </citation>
    <scope>NUCLEOTIDE SEQUENCE</scope>
    <source>
        <strain evidence="14">Brora</strain>
    </source>
</reference>
<reference evidence="13" key="2">
    <citation type="submission" date="2015-02" db="UniProtKB">
        <authorList>
            <consortium name="EnsemblMetazoa"/>
        </authorList>
    </citation>
    <scope>IDENTIFICATION</scope>
</reference>
<dbReference type="Gene3D" id="4.10.1240.50">
    <property type="match status" value="1"/>
</dbReference>
<dbReference type="CDD" id="cd00167">
    <property type="entry name" value="SANT"/>
    <property type="match status" value="1"/>
</dbReference>
<feature type="region of interest" description="Disordered" evidence="10">
    <location>
        <begin position="469"/>
        <end position="573"/>
    </location>
</feature>
<dbReference type="PROSITE" id="PS51293">
    <property type="entry name" value="SANT"/>
    <property type="match status" value="2"/>
</dbReference>
<dbReference type="Gene3D" id="1.10.10.60">
    <property type="entry name" value="Homeodomain-like"/>
    <property type="match status" value="1"/>
</dbReference>
<dbReference type="HOGENOM" id="CLU_026741_2_0_1"/>
<dbReference type="Pfam" id="PF01448">
    <property type="entry name" value="ELM2"/>
    <property type="match status" value="1"/>
</dbReference>
<dbReference type="InterPro" id="IPR017884">
    <property type="entry name" value="SANT_dom"/>
</dbReference>
<dbReference type="eggNOG" id="KOG1194">
    <property type="taxonomic scope" value="Eukaryota"/>
</dbReference>
<comment type="subcellular location">
    <subcellularLocation>
        <location evidence="1">Nucleus</location>
    </subcellularLocation>
</comment>
<dbReference type="InterPro" id="IPR001005">
    <property type="entry name" value="SANT/Myb"/>
</dbReference>
<keyword evidence="2" id="KW-0678">Repressor</keyword>